<accession>A0ABN7STX2</accession>
<keyword evidence="4" id="KW-1185">Reference proteome</keyword>
<sequence length="271" mass="31927">MMFYLKTAERDVRGYGTALFEIGTKFEPHKLLSVSPSSITLSTADFKDEESFRFRWAEIRSAAQVDKKITIKLRSGREKSLTAKNSSEAKRVVDLIQNYKLLSVMMEAPPSPQVERLKIVADEEEKSKIFKREEISQTKRHFQVQNNLISELEEDRKNLSDKLDRMQNEKDIYEGEIVRLRENIQRIDREATRTLSQYRILREMIPKADPNDLARRVERYESLKKLEGKHERSNSQSIEKKPVVYQSMTRDRIRRGNTILLLKSLEEQFQK</sequence>
<dbReference type="InterPro" id="IPR011993">
    <property type="entry name" value="PH-like_dom_sf"/>
</dbReference>
<feature type="coiled-coil region" evidence="1">
    <location>
        <begin position="142"/>
        <end position="197"/>
    </location>
</feature>
<evidence type="ECO:0000259" key="2">
    <source>
        <dbReference type="PROSITE" id="PS50057"/>
    </source>
</evidence>
<dbReference type="SUPFAM" id="SSF50729">
    <property type="entry name" value="PH domain-like"/>
    <property type="match status" value="1"/>
</dbReference>
<dbReference type="Proteomes" id="UP001158576">
    <property type="component" value="Chromosome 1"/>
</dbReference>
<organism evidence="3 4">
    <name type="scientific">Oikopleura dioica</name>
    <name type="common">Tunicate</name>
    <dbReference type="NCBI Taxonomy" id="34765"/>
    <lineage>
        <taxon>Eukaryota</taxon>
        <taxon>Metazoa</taxon>
        <taxon>Chordata</taxon>
        <taxon>Tunicata</taxon>
        <taxon>Appendicularia</taxon>
        <taxon>Copelata</taxon>
        <taxon>Oikopleuridae</taxon>
        <taxon>Oikopleura</taxon>
    </lineage>
</organism>
<reference evidence="3 4" key="1">
    <citation type="submission" date="2021-04" db="EMBL/GenBank/DDBJ databases">
        <authorList>
            <person name="Bliznina A."/>
        </authorList>
    </citation>
    <scope>NUCLEOTIDE SEQUENCE [LARGE SCALE GENOMIC DNA]</scope>
</reference>
<evidence type="ECO:0000313" key="3">
    <source>
        <dbReference type="EMBL" id="CAG5106325.1"/>
    </source>
</evidence>
<dbReference type="EMBL" id="OU015566">
    <property type="protein sequence ID" value="CAG5106325.1"/>
    <property type="molecule type" value="Genomic_DNA"/>
</dbReference>
<dbReference type="PROSITE" id="PS50057">
    <property type="entry name" value="FERM_3"/>
    <property type="match status" value="1"/>
</dbReference>
<protein>
    <submittedName>
        <fullName evidence="3">Oidioi.mRNA.OKI2018_I69.chr1.g2791.t1.cds</fullName>
    </submittedName>
</protein>
<name>A0ABN7STX2_OIKDI</name>
<evidence type="ECO:0000313" key="4">
    <source>
        <dbReference type="Proteomes" id="UP001158576"/>
    </source>
</evidence>
<dbReference type="InterPro" id="IPR000299">
    <property type="entry name" value="FERM_domain"/>
</dbReference>
<feature type="domain" description="FERM" evidence="2">
    <location>
        <begin position="1"/>
        <end position="107"/>
    </location>
</feature>
<gene>
    <name evidence="3" type="ORF">OKIOD_LOCUS11556</name>
</gene>
<keyword evidence="1" id="KW-0175">Coiled coil</keyword>
<evidence type="ECO:0000256" key="1">
    <source>
        <dbReference type="SAM" id="Coils"/>
    </source>
</evidence>
<proteinExistence type="predicted"/>
<dbReference type="Gene3D" id="2.30.29.30">
    <property type="entry name" value="Pleckstrin-homology domain (PH domain)/Phosphotyrosine-binding domain (PTB)"/>
    <property type="match status" value="1"/>
</dbReference>